<dbReference type="AlphaFoldDB" id="A0AAW1NIN7"/>
<evidence type="ECO:0000313" key="9">
    <source>
        <dbReference type="EMBL" id="KAK9758555.1"/>
    </source>
</evidence>
<gene>
    <name evidence="9" type="ORF">QE152_g559</name>
</gene>
<keyword evidence="10" id="KW-1185">Reference proteome</keyword>
<accession>A0AAW1NIN7</accession>
<evidence type="ECO:0000256" key="4">
    <source>
        <dbReference type="ARBA" id="ARBA00037874"/>
    </source>
</evidence>
<dbReference type="Gene3D" id="3.40.50.1820">
    <property type="entry name" value="alpha/beta hydrolase"/>
    <property type="match status" value="1"/>
</dbReference>
<reference evidence="9 10" key="1">
    <citation type="journal article" date="2024" name="BMC Genomics">
        <title>De novo assembly and annotation of Popillia japonica's genome with initial clues to its potential as an invasive pest.</title>
        <authorList>
            <person name="Cucini C."/>
            <person name="Boschi S."/>
            <person name="Funari R."/>
            <person name="Cardaioli E."/>
            <person name="Iannotti N."/>
            <person name="Marturano G."/>
            <person name="Paoli F."/>
            <person name="Bruttini M."/>
            <person name="Carapelli A."/>
            <person name="Frati F."/>
            <person name="Nardi F."/>
        </authorList>
    </citation>
    <scope>NUCLEOTIDE SEQUENCE [LARGE SCALE GENOMIC DNA]</scope>
    <source>
        <strain evidence="9">DMR45628</strain>
    </source>
</reference>
<dbReference type="InterPro" id="IPR000639">
    <property type="entry name" value="Epox_hydrolase-like"/>
</dbReference>
<dbReference type="PRINTS" id="PR00111">
    <property type="entry name" value="ABHYDROLASE"/>
</dbReference>
<evidence type="ECO:0000313" key="10">
    <source>
        <dbReference type="Proteomes" id="UP001458880"/>
    </source>
</evidence>
<comment type="caution">
    <text evidence="9">The sequence shown here is derived from an EMBL/GenBank/DDBJ whole genome shotgun (WGS) entry which is preliminary data.</text>
</comment>
<comment type="function">
    <text evidence="7">Lipase that preferentially hydrolysis medium-chain saturated monoacylglycerols including 2-arachidonoylglycerol. Through 2-arachidonoylglycerol degradation may regulate endocannabinoid signaling pathways. Also has a lysophosphatidyl lipase activity with a preference for lysophosphatidylglycerol among other lysophospholipids. Also able to degrade bis(monoacylglycero)phosphate (BMP) and constitutes the major enzyme for BMP catabolism. BMP, also known as lysobisphosphatidic acid, is enriched in late endosomes and lysosomes and plays a key role in the formation of intraluminal vesicles and in lipid sorting.</text>
</comment>
<organism evidence="9 10">
    <name type="scientific">Popillia japonica</name>
    <name type="common">Japanese beetle</name>
    <dbReference type="NCBI Taxonomy" id="7064"/>
    <lineage>
        <taxon>Eukaryota</taxon>
        <taxon>Metazoa</taxon>
        <taxon>Ecdysozoa</taxon>
        <taxon>Arthropoda</taxon>
        <taxon>Hexapoda</taxon>
        <taxon>Insecta</taxon>
        <taxon>Pterygota</taxon>
        <taxon>Neoptera</taxon>
        <taxon>Endopterygota</taxon>
        <taxon>Coleoptera</taxon>
        <taxon>Polyphaga</taxon>
        <taxon>Scarabaeiformia</taxon>
        <taxon>Scarabaeidae</taxon>
        <taxon>Rutelinae</taxon>
        <taxon>Popillia</taxon>
    </lineage>
</organism>
<feature type="domain" description="AB hydrolase-1" evidence="8">
    <location>
        <begin position="247"/>
        <end position="356"/>
    </location>
</feature>
<protein>
    <recommendedName>
        <fullName evidence="2">acylglycerol lipase</fullName>
        <ecNumber evidence="2">3.1.1.23</ecNumber>
    </recommendedName>
</protein>
<dbReference type="InterPro" id="IPR050266">
    <property type="entry name" value="AB_hydrolase_sf"/>
</dbReference>
<dbReference type="Proteomes" id="UP001458880">
    <property type="component" value="Unassembled WGS sequence"/>
</dbReference>
<evidence type="ECO:0000256" key="1">
    <source>
        <dbReference type="ARBA" id="ARBA00001613"/>
    </source>
</evidence>
<dbReference type="PANTHER" id="PTHR43798">
    <property type="entry name" value="MONOACYLGLYCEROL LIPASE"/>
    <property type="match status" value="1"/>
</dbReference>
<evidence type="ECO:0000256" key="5">
    <source>
        <dbReference type="ARBA" id="ARBA00046308"/>
    </source>
</evidence>
<dbReference type="GO" id="GO:0031966">
    <property type="term" value="C:mitochondrial membrane"/>
    <property type="evidence" value="ECO:0007669"/>
    <property type="project" value="UniProtKB-SubCell"/>
</dbReference>
<evidence type="ECO:0000256" key="3">
    <source>
        <dbReference type="ARBA" id="ARBA00037797"/>
    </source>
</evidence>
<dbReference type="PRINTS" id="PR00412">
    <property type="entry name" value="EPOXHYDRLASE"/>
</dbReference>
<evidence type="ECO:0000259" key="8">
    <source>
        <dbReference type="Pfam" id="PF00561"/>
    </source>
</evidence>
<dbReference type="Pfam" id="PF00561">
    <property type="entry name" value="Abhydrolase_1"/>
    <property type="match status" value="1"/>
</dbReference>
<dbReference type="InterPro" id="IPR029058">
    <property type="entry name" value="AB_hydrolase_fold"/>
</dbReference>
<keyword evidence="9" id="KW-0378">Hydrolase</keyword>
<dbReference type="SUPFAM" id="SSF53474">
    <property type="entry name" value="alpha/beta-Hydrolases"/>
    <property type="match status" value="1"/>
</dbReference>
<dbReference type="InterPro" id="IPR000073">
    <property type="entry name" value="AB_hydrolase_1"/>
</dbReference>
<dbReference type="EC" id="3.1.1.23" evidence="2"/>
<comment type="catalytic activity">
    <reaction evidence="6">
        <text>1-dodecanoylglycerol + H2O = dodecanoate + glycerol + H(+)</text>
        <dbReference type="Rhea" id="RHEA:44316"/>
        <dbReference type="ChEBI" id="CHEBI:15377"/>
        <dbReference type="ChEBI" id="CHEBI:15378"/>
        <dbReference type="ChEBI" id="CHEBI:17754"/>
        <dbReference type="ChEBI" id="CHEBI:18262"/>
        <dbReference type="ChEBI" id="CHEBI:75539"/>
    </reaction>
</comment>
<evidence type="ECO:0000256" key="6">
    <source>
        <dbReference type="ARBA" id="ARBA00047662"/>
    </source>
</evidence>
<proteinExistence type="predicted"/>
<dbReference type="GO" id="GO:0031902">
    <property type="term" value="C:late endosome membrane"/>
    <property type="evidence" value="ECO:0007669"/>
    <property type="project" value="UniProtKB-SubCell"/>
</dbReference>
<name>A0AAW1NIN7_POPJA</name>
<comment type="catalytic activity">
    <reaction evidence="1">
        <text>Hydrolyzes glycerol monoesters of long-chain fatty acids.</text>
        <dbReference type="EC" id="3.1.1.23"/>
    </reaction>
</comment>
<dbReference type="GO" id="GO:0047372">
    <property type="term" value="F:monoacylglycerol lipase activity"/>
    <property type="evidence" value="ECO:0007669"/>
    <property type="project" value="UniProtKB-EC"/>
</dbReference>
<evidence type="ECO:0000256" key="2">
    <source>
        <dbReference type="ARBA" id="ARBA00013254"/>
    </source>
</evidence>
<dbReference type="EMBL" id="JASPKY010000003">
    <property type="protein sequence ID" value="KAK9758555.1"/>
    <property type="molecule type" value="Genomic_DNA"/>
</dbReference>
<sequence>MNTSIQDDNSCFKHLHSCFCLKSLLNINHQIHPTNPSGSKHSEFLVVDNKKTLRIIHIKPDLQISRINYDNHEKCLSMSRHSLTEEYWFTRWSKPLRAGSCNCSFRRSQRYSKLSNQFNTVSFSQLKHNHFNSNVDISSLDDLKLAATKITNIDTFVERLVQDTYFEALQEYLIRLEIEHDNRNQTAYDNKAYNVDRFDNVIVLRRPHLKDKISQSSTVQNTSNNNKDVIIEQPMNICSHKNSNNKPLVVLLHGIGSTADVWWNIIYNLHSRGYEIIAPDMLGHGYSSAPNIIGAYKFKNLLRNTLQVFDYYMTSDERKAIIIGHSFGCSLGTALARYRMQKILQLILISGGGPTPLAAPADDQTACNCVAIFKPLVFCGLKRSFFYASRGKYFKPCEINNGIPSYVLKYIQQGQYWPEGDAAFHRRILIPTLLVHGLQDTNVTLVQECEMERTIPRAFLELIPNAGHMSMLDTPERLSHMIICFMDWWIR</sequence>
<evidence type="ECO:0000256" key="7">
    <source>
        <dbReference type="ARBA" id="ARBA00049568"/>
    </source>
</evidence>
<dbReference type="GO" id="GO:0046464">
    <property type="term" value="P:acylglycerol catabolic process"/>
    <property type="evidence" value="ECO:0007669"/>
    <property type="project" value="TreeGrafter"/>
</dbReference>
<comment type="subcellular location">
    <subcellularLocation>
        <location evidence="3">Late endosome membrane</location>
        <topology evidence="3">Single-pass type II membrane protein</topology>
    </subcellularLocation>
    <subcellularLocation>
        <location evidence="4">Lysosome membrane</location>
        <topology evidence="4">Single-pass type II membrane protein</topology>
    </subcellularLocation>
    <subcellularLocation>
        <location evidence="5">Mitochondrion membrane</location>
        <topology evidence="5">Single-pass type II membrane protein</topology>
    </subcellularLocation>
</comment>
<dbReference type="PANTHER" id="PTHR43798:SF5">
    <property type="entry name" value="MONOACYLGLYCEROL LIPASE ABHD6"/>
    <property type="match status" value="1"/>
</dbReference>
<dbReference type="GO" id="GO:0005765">
    <property type="term" value="C:lysosomal membrane"/>
    <property type="evidence" value="ECO:0007669"/>
    <property type="project" value="UniProtKB-SubCell"/>
</dbReference>